<organism evidence="2 3">
    <name type="scientific">Penicillium cinerascens</name>
    <dbReference type="NCBI Taxonomy" id="70096"/>
    <lineage>
        <taxon>Eukaryota</taxon>
        <taxon>Fungi</taxon>
        <taxon>Dikarya</taxon>
        <taxon>Ascomycota</taxon>
        <taxon>Pezizomycotina</taxon>
        <taxon>Eurotiomycetes</taxon>
        <taxon>Eurotiomycetidae</taxon>
        <taxon>Eurotiales</taxon>
        <taxon>Aspergillaceae</taxon>
        <taxon>Penicillium</taxon>
    </lineage>
</organism>
<feature type="compositionally biased region" description="Polar residues" evidence="1">
    <location>
        <begin position="44"/>
        <end position="53"/>
    </location>
</feature>
<keyword evidence="3" id="KW-1185">Reference proteome</keyword>
<dbReference type="Proteomes" id="UP001150904">
    <property type="component" value="Unassembled WGS sequence"/>
</dbReference>
<comment type="caution">
    <text evidence="2">The sequence shown here is derived from an EMBL/GenBank/DDBJ whole genome shotgun (WGS) entry which is preliminary data.</text>
</comment>
<dbReference type="EMBL" id="JAPQKR010000015">
    <property type="protein sequence ID" value="KAJ5195501.1"/>
    <property type="molecule type" value="Genomic_DNA"/>
</dbReference>
<dbReference type="GeneID" id="83183302"/>
<evidence type="ECO:0000256" key="1">
    <source>
        <dbReference type="SAM" id="MobiDB-lite"/>
    </source>
</evidence>
<feature type="region of interest" description="Disordered" evidence="1">
    <location>
        <begin position="18"/>
        <end position="113"/>
    </location>
</feature>
<name>A0A9W9JGB0_9EURO</name>
<feature type="compositionally biased region" description="Polar residues" evidence="1">
    <location>
        <begin position="78"/>
        <end position="92"/>
    </location>
</feature>
<accession>A0A9W9JGB0</accession>
<reference evidence="2" key="1">
    <citation type="submission" date="2022-12" db="EMBL/GenBank/DDBJ databases">
        <authorList>
            <person name="Petersen C."/>
        </authorList>
    </citation>
    <scope>NUCLEOTIDE SEQUENCE</scope>
    <source>
        <strain evidence="2">IBT 15544</strain>
    </source>
</reference>
<evidence type="ECO:0000313" key="2">
    <source>
        <dbReference type="EMBL" id="KAJ5195501.1"/>
    </source>
</evidence>
<protein>
    <submittedName>
        <fullName evidence="2">Uncharacterized protein</fullName>
    </submittedName>
</protein>
<gene>
    <name evidence="2" type="ORF">N7498_008939</name>
</gene>
<dbReference type="AlphaFoldDB" id="A0A9W9JGB0"/>
<reference evidence="2" key="2">
    <citation type="journal article" date="2023" name="IMA Fungus">
        <title>Comparative genomic study of the Penicillium genus elucidates a diverse pangenome and 15 lateral gene transfer events.</title>
        <authorList>
            <person name="Petersen C."/>
            <person name="Sorensen T."/>
            <person name="Nielsen M.R."/>
            <person name="Sondergaard T.E."/>
            <person name="Sorensen J.L."/>
            <person name="Fitzpatrick D.A."/>
            <person name="Frisvad J.C."/>
            <person name="Nielsen K.L."/>
        </authorList>
    </citation>
    <scope>NUCLEOTIDE SEQUENCE</scope>
    <source>
        <strain evidence="2">IBT 15544</strain>
    </source>
</reference>
<evidence type="ECO:0000313" key="3">
    <source>
        <dbReference type="Proteomes" id="UP001150904"/>
    </source>
</evidence>
<sequence length="165" mass="17858">MAETSPYIGQLGFSNYHALDNGRNAPFGAQSVAEIPEPEAQDASFDTESNPSDSPAPFESASQPPSSTPSPPSVLEASVSSDTASVLYTPGSTKRRKEKSHPPQPPPPHPLFSAGKLWVELQDRRVRCEIHPECLRGPSPEHSDLIVEDPTIMRMLSRTFPKAVA</sequence>
<proteinExistence type="predicted"/>
<dbReference type="RefSeq" id="XP_058305989.1">
    <property type="nucleotide sequence ID" value="XM_058456001.1"/>
</dbReference>